<dbReference type="eggNOG" id="ENOG502S58R">
    <property type="taxonomic scope" value="Eukaryota"/>
</dbReference>
<name>A0A061H7L4_9BASI</name>
<proteinExistence type="predicted"/>
<feature type="region of interest" description="Disordered" evidence="1">
    <location>
        <begin position="636"/>
        <end position="655"/>
    </location>
</feature>
<evidence type="ECO:0000256" key="2">
    <source>
        <dbReference type="SAM" id="Phobius"/>
    </source>
</evidence>
<dbReference type="EMBL" id="KE361633">
    <property type="protein sequence ID" value="EPQ28897.1"/>
    <property type="molecule type" value="Genomic_DNA"/>
</dbReference>
<dbReference type="PANTHER" id="PTHR11799:SF30">
    <property type="entry name" value="SERUM PARAOXONASE_ARYLESTERASE 2"/>
    <property type="match status" value="1"/>
</dbReference>
<dbReference type="OrthoDB" id="5307922at2759"/>
<gene>
    <name evidence="3" type="ORF">PFL1_03698</name>
</gene>
<feature type="region of interest" description="Disordered" evidence="1">
    <location>
        <begin position="495"/>
        <end position="533"/>
    </location>
</feature>
<keyword evidence="2" id="KW-0812">Transmembrane</keyword>
<dbReference type="AlphaFoldDB" id="A0A061H7L4"/>
<dbReference type="HOGENOM" id="CLU_035172_1_0_1"/>
<feature type="compositionally biased region" description="Low complexity" evidence="1">
    <location>
        <begin position="497"/>
        <end position="509"/>
    </location>
</feature>
<evidence type="ECO:0000313" key="4">
    <source>
        <dbReference type="Proteomes" id="UP000053664"/>
    </source>
</evidence>
<organism evidence="3 4">
    <name type="scientific">Pseudozyma flocculosa PF-1</name>
    <dbReference type="NCBI Taxonomy" id="1277687"/>
    <lineage>
        <taxon>Eukaryota</taxon>
        <taxon>Fungi</taxon>
        <taxon>Dikarya</taxon>
        <taxon>Basidiomycota</taxon>
        <taxon>Ustilaginomycotina</taxon>
        <taxon>Ustilaginomycetes</taxon>
        <taxon>Ustilaginales</taxon>
        <taxon>Ustilaginaceae</taxon>
        <taxon>Pseudozyma</taxon>
    </lineage>
</organism>
<accession>A0A061H7L4</accession>
<dbReference type="KEGG" id="pfp:PFL1_03698"/>
<feature type="region of interest" description="Disordered" evidence="1">
    <location>
        <begin position="433"/>
        <end position="466"/>
    </location>
</feature>
<evidence type="ECO:0000313" key="3">
    <source>
        <dbReference type="EMBL" id="EPQ28897.1"/>
    </source>
</evidence>
<feature type="compositionally biased region" description="Pro residues" evidence="1">
    <location>
        <begin position="434"/>
        <end position="443"/>
    </location>
</feature>
<feature type="transmembrane region" description="Helical" evidence="2">
    <location>
        <begin position="40"/>
        <end position="61"/>
    </location>
</feature>
<dbReference type="GeneID" id="19317806"/>
<dbReference type="Gene3D" id="2.120.10.30">
    <property type="entry name" value="TolB, C-terminal domain"/>
    <property type="match status" value="2"/>
</dbReference>
<sequence length="699" mass="74367">MPLDYLRKVDNQSPQPEAVAARPPAQTSPARAGGISAFKAVSIALVSIVVLPAIIYLPWILALLRPTSNLPDFWVRPSIKLPHAAAGAEAVDVEQLGEPTCLNAHATAVDPYHRSPPYHEWDRKVQATQFCEDAEIVHTHGIVVVSCDPGRAEWNTVMGPLKNVKPRGALWVYDFANVDGSASAPPPADALEIVHLVGFPDRLDFHPLGISILEEDGTAKAAGAGKAASPPLRLFVVNHQRLRSTVEVFDLEKEPRGWVATYVRSIVDPVATHTPNSVQALSRDSFLVTQDHFFARRAAPADQLALTYAQALPLPALASRLVAPLLASIASPRSVSALLAPIETFLGLPLSWVAHVEFDAGQGRIDGVAAPDPDDVAALVQQERSDAETASQGVSSSIIADRIPFANGLALSPKRSTMVVASSTHPGVFLYDLGPPPPPPPSSLAPKQAKKPFKSGRTANIKPKMNWTRRDHVRLREKVHAPYVVDNLSFGPVEAASSSSSSSSSSLLSGAVPGEGDGEGGAKKTSGASAPPRDPFDGAALILAGHPDAFALMRLAKVAGDALRGGRALAPSWAVAMRPSQSYFLGQDKYHLSSLMTNLEHDRDAPVAANRRVLTHDPHWRLVSLLQSSGEYVDFSESSTGARGDEDTAPPTSTTATTITVGLKSSTTAVWNRGFLLVTGLYAKEILVCTNVAREIVAS</sequence>
<protein>
    <submittedName>
        <fullName evidence="3">Uncharacterized protein</fullName>
    </submittedName>
</protein>
<dbReference type="PANTHER" id="PTHR11799">
    <property type="entry name" value="PARAOXONASE"/>
    <property type="match status" value="1"/>
</dbReference>
<dbReference type="InterPro" id="IPR011042">
    <property type="entry name" value="6-blade_b-propeller_TolB-like"/>
</dbReference>
<dbReference type="SUPFAM" id="SSF63829">
    <property type="entry name" value="Calcium-dependent phosphotriesterase"/>
    <property type="match status" value="1"/>
</dbReference>
<keyword evidence="2" id="KW-1133">Transmembrane helix</keyword>
<dbReference type="InterPro" id="IPR051288">
    <property type="entry name" value="Serum_paraoxonase/arylesterase"/>
</dbReference>
<dbReference type="RefSeq" id="XP_007879408.1">
    <property type="nucleotide sequence ID" value="XM_007881217.1"/>
</dbReference>
<feature type="region of interest" description="Disordered" evidence="1">
    <location>
        <begin position="1"/>
        <end position="29"/>
    </location>
</feature>
<feature type="compositionally biased region" description="Basic and acidic residues" evidence="1">
    <location>
        <begin position="1"/>
        <end position="10"/>
    </location>
</feature>
<dbReference type="Proteomes" id="UP000053664">
    <property type="component" value="Unassembled WGS sequence"/>
</dbReference>
<reference evidence="3 4" key="1">
    <citation type="journal article" date="2013" name="Plant Cell">
        <title>The transition from a phytopathogenic smut ancestor to an anamorphic biocontrol agent deciphered by comparative whole-genome analysis.</title>
        <authorList>
            <person name="Lefebvre F."/>
            <person name="Joly D.L."/>
            <person name="Labbe C."/>
            <person name="Teichmann B."/>
            <person name="Linning R."/>
            <person name="Belzile F."/>
            <person name="Bakkeren G."/>
            <person name="Belanger R.R."/>
        </authorList>
    </citation>
    <scope>NUCLEOTIDE SEQUENCE [LARGE SCALE GENOMIC DNA]</scope>
    <source>
        <strain evidence="3 4">PF-1</strain>
    </source>
</reference>
<keyword evidence="2" id="KW-0472">Membrane</keyword>
<evidence type="ECO:0000256" key="1">
    <source>
        <dbReference type="SAM" id="MobiDB-lite"/>
    </source>
</evidence>